<dbReference type="Pfam" id="PF02879">
    <property type="entry name" value="PGM_PMM_II"/>
    <property type="match status" value="1"/>
</dbReference>
<dbReference type="PROSITE" id="PS00710">
    <property type="entry name" value="PGM_PMM"/>
    <property type="match status" value="1"/>
</dbReference>
<reference evidence="12" key="2">
    <citation type="submission" date="2021-04" db="EMBL/GenBank/DDBJ databases">
        <authorList>
            <person name="Gilroy R."/>
        </authorList>
    </citation>
    <scope>NUCLEOTIDE SEQUENCE</scope>
    <source>
        <strain evidence="12">1719</strain>
    </source>
</reference>
<sequence length="460" mass="50039">MTLIKSISGIRGTIGGRAGDALTPLDVVKFTAAYGQIVLSKSTSKKIVVGRDARLSGPMIRDLVVGTLQSIGAEVVDLGLSTTPTVEIAVPLESAAGGIILTASHNPGQWNALKLLNDQGEFISDEEGKKVLSLAEDLDFDFATVENMGQVIHNDEYLQTHIQEVLNLEYVDAEAIKKANFKVAVDAVNSSGGIYIPELLKALGVEVIYKVNCEPTGHFAHNPEPLKENLTDLSKTVLENKADLGIAVDPDVDRLVFMMENGDLFGEEYTLVAVADYILSREKGNTVSNLSSTRALRDVTEKHGGTYYAAAVGEVNVVTKMKEVNAVIGGEGNGGIIYPKSHYGRDALVGVALFLTHLAKLNKTISEYRAELPNYFMSKNKIELTPGLDIDGLLSKMQERYKNEDHSTVDGLKIDFPEQWVHLRKSNTEPIIRIYSEGKSLEEAEGIAQKIIDEIKNIIG</sequence>
<evidence type="ECO:0000313" key="13">
    <source>
        <dbReference type="Proteomes" id="UP000824156"/>
    </source>
</evidence>
<dbReference type="PANTHER" id="PTHR42946:SF1">
    <property type="entry name" value="PHOSPHOGLUCOMUTASE (ALPHA-D-GLUCOSE-1,6-BISPHOSPHATE-DEPENDENT)"/>
    <property type="match status" value="1"/>
</dbReference>
<accession>A0A9D1W815</accession>
<dbReference type="InterPro" id="IPR036900">
    <property type="entry name" value="A-D-PHexomutase_C_sf"/>
</dbReference>
<protein>
    <submittedName>
        <fullName evidence="12">Phosphoglucosamine mutase</fullName>
        <ecNumber evidence="12">5.4.2.10</ecNumber>
    </submittedName>
</protein>
<feature type="domain" description="Alpha-D-phosphohexomutase alpha/beta/alpha" evidence="11">
    <location>
        <begin position="269"/>
        <end position="373"/>
    </location>
</feature>
<gene>
    <name evidence="12" type="primary">glmM</name>
    <name evidence="12" type="ORF">H9853_03700</name>
</gene>
<dbReference type="InterPro" id="IPR005844">
    <property type="entry name" value="A-D-PHexomutase_a/b/a-I"/>
</dbReference>
<evidence type="ECO:0000259" key="8">
    <source>
        <dbReference type="Pfam" id="PF00408"/>
    </source>
</evidence>
<keyword evidence="3" id="KW-0597">Phosphoprotein</keyword>
<dbReference type="InterPro" id="IPR050060">
    <property type="entry name" value="Phosphoglucosamine_mutase"/>
</dbReference>
<proteinExistence type="inferred from homology"/>
<dbReference type="Pfam" id="PF00408">
    <property type="entry name" value="PGM_PMM_IV"/>
    <property type="match status" value="1"/>
</dbReference>
<dbReference type="Pfam" id="PF02880">
    <property type="entry name" value="PGM_PMM_III"/>
    <property type="match status" value="1"/>
</dbReference>
<evidence type="ECO:0000256" key="6">
    <source>
        <dbReference type="ARBA" id="ARBA00023235"/>
    </source>
</evidence>
<keyword evidence="4 7" id="KW-0479">Metal-binding</keyword>
<keyword evidence="5 7" id="KW-0460">Magnesium</keyword>
<dbReference type="GO" id="GO:0005829">
    <property type="term" value="C:cytosol"/>
    <property type="evidence" value="ECO:0007669"/>
    <property type="project" value="TreeGrafter"/>
</dbReference>
<dbReference type="AlphaFoldDB" id="A0A9D1W815"/>
<dbReference type="InterPro" id="IPR005846">
    <property type="entry name" value="A-D-PHexomutase_a/b/a-III"/>
</dbReference>
<dbReference type="GO" id="GO:0008966">
    <property type="term" value="F:phosphoglucosamine mutase activity"/>
    <property type="evidence" value="ECO:0007669"/>
    <property type="project" value="UniProtKB-EC"/>
</dbReference>
<dbReference type="GO" id="GO:0000287">
    <property type="term" value="F:magnesium ion binding"/>
    <property type="evidence" value="ECO:0007669"/>
    <property type="project" value="InterPro"/>
</dbReference>
<reference evidence="12" key="1">
    <citation type="journal article" date="2021" name="PeerJ">
        <title>Extensive microbial diversity within the chicken gut microbiome revealed by metagenomics and culture.</title>
        <authorList>
            <person name="Gilroy R."/>
            <person name="Ravi A."/>
            <person name="Getino M."/>
            <person name="Pursley I."/>
            <person name="Horton D.L."/>
            <person name="Alikhan N.F."/>
            <person name="Baker D."/>
            <person name="Gharbi K."/>
            <person name="Hall N."/>
            <person name="Watson M."/>
            <person name="Adriaenssens E.M."/>
            <person name="Foster-Nyarko E."/>
            <person name="Jarju S."/>
            <person name="Secka A."/>
            <person name="Antonio M."/>
            <person name="Oren A."/>
            <person name="Chaudhuri R.R."/>
            <person name="La Ragione R."/>
            <person name="Hildebrand F."/>
            <person name="Pallen M.J."/>
        </authorList>
    </citation>
    <scope>NUCLEOTIDE SEQUENCE</scope>
    <source>
        <strain evidence="12">1719</strain>
    </source>
</reference>
<evidence type="ECO:0000256" key="1">
    <source>
        <dbReference type="ARBA" id="ARBA00001946"/>
    </source>
</evidence>
<dbReference type="InterPro" id="IPR005845">
    <property type="entry name" value="A-D-PHexomutase_a/b/a-II"/>
</dbReference>
<comment type="cofactor">
    <cofactor evidence="1">
        <name>Mg(2+)</name>
        <dbReference type="ChEBI" id="CHEBI:18420"/>
    </cofactor>
</comment>
<dbReference type="PANTHER" id="PTHR42946">
    <property type="entry name" value="PHOSPHOHEXOSE MUTASE"/>
    <property type="match status" value="1"/>
</dbReference>
<dbReference type="Pfam" id="PF02878">
    <property type="entry name" value="PGM_PMM_I"/>
    <property type="match status" value="1"/>
</dbReference>
<dbReference type="InterPro" id="IPR016066">
    <property type="entry name" value="A-D-PHexomutase_CS"/>
</dbReference>
<feature type="domain" description="Alpha-D-phosphohexomutase C-terminal" evidence="8">
    <location>
        <begin position="397"/>
        <end position="453"/>
    </location>
</feature>
<dbReference type="FunFam" id="3.40.120.10:FF:000020">
    <property type="entry name" value="Phosphoglucosamine mutase"/>
    <property type="match status" value="1"/>
</dbReference>
<dbReference type="PRINTS" id="PR00509">
    <property type="entry name" value="PGMPMM"/>
</dbReference>
<organism evidence="12 13">
    <name type="scientific">Candidatus Sphingobacterium stercoripullorum</name>
    <dbReference type="NCBI Taxonomy" id="2838759"/>
    <lineage>
        <taxon>Bacteria</taxon>
        <taxon>Pseudomonadati</taxon>
        <taxon>Bacteroidota</taxon>
        <taxon>Sphingobacteriia</taxon>
        <taxon>Sphingobacteriales</taxon>
        <taxon>Sphingobacteriaceae</taxon>
        <taxon>Sphingobacterium</taxon>
    </lineage>
</organism>
<dbReference type="EC" id="5.4.2.10" evidence="12"/>
<dbReference type="Gene3D" id="3.40.120.10">
    <property type="entry name" value="Alpha-D-Glucose-1,6-Bisphosphate, subunit A, domain 3"/>
    <property type="match status" value="3"/>
</dbReference>
<keyword evidence="6 12" id="KW-0413">Isomerase</keyword>
<feature type="domain" description="Alpha-D-phosphohexomutase alpha/beta/alpha" evidence="9">
    <location>
        <begin position="8"/>
        <end position="139"/>
    </location>
</feature>
<dbReference type="GO" id="GO:0005975">
    <property type="term" value="P:carbohydrate metabolic process"/>
    <property type="evidence" value="ECO:0007669"/>
    <property type="project" value="InterPro"/>
</dbReference>
<evidence type="ECO:0000256" key="2">
    <source>
        <dbReference type="ARBA" id="ARBA00010231"/>
    </source>
</evidence>
<dbReference type="NCBIfam" id="TIGR03990">
    <property type="entry name" value="Arch_GlmM"/>
    <property type="match status" value="1"/>
</dbReference>
<dbReference type="InterPro" id="IPR024086">
    <property type="entry name" value="GlmM_arc-type"/>
</dbReference>
<dbReference type="InterPro" id="IPR005843">
    <property type="entry name" value="A-D-PHexomutase_C"/>
</dbReference>
<dbReference type="GO" id="GO:0009252">
    <property type="term" value="P:peptidoglycan biosynthetic process"/>
    <property type="evidence" value="ECO:0007669"/>
    <property type="project" value="TreeGrafter"/>
</dbReference>
<dbReference type="FunFam" id="3.30.310.50:FF:000006">
    <property type="entry name" value="Phosphoglucosamine mutase"/>
    <property type="match status" value="1"/>
</dbReference>
<evidence type="ECO:0000259" key="10">
    <source>
        <dbReference type="Pfam" id="PF02879"/>
    </source>
</evidence>
<dbReference type="GO" id="GO:0006048">
    <property type="term" value="P:UDP-N-acetylglucosamine biosynthetic process"/>
    <property type="evidence" value="ECO:0007669"/>
    <property type="project" value="TreeGrafter"/>
</dbReference>
<comment type="caution">
    <text evidence="12">The sequence shown here is derived from an EMBL/GenBank/DDBJ whole genome shotgun (WGS) entry which is preliminary data.</text>
</comment>
<dbReference type="Gene3D" id="3.30.310.50">
    <property type="entry name" value="Alpha-D-phosphohexomutase, C-terminal domain"/>
    <property type="match status" value="1"/>
</dbReference>
<dbReference type="GO" id="GO:0004615">
    <property type="term" value="F:phosphomannomutase activity"/>
    <property type="evidence" value="ECO:0007669"/>
    <property type="project" value="TreeGrafter"/>
</dbReference>
<name>A0A9D1W815_9SPHI</name>
<evidence type="ECO:0000256" key="5">
    <source>
        <dbReference type="ARBA" id="ARBA00022842"/>
    </source>
</evidence>
<evidence type="ECO:0000256" key="4">
    <source>
        <dbReference type="ARBA" id="ARBA00022723"/>
    </source>
</evidence>
<evidence type="ECO:0000259" key="11">
    <source>
        <dbReference type="Pfam" id="PF02880"/>
    </source>
</evidence>
<dbReference type="SUPFAM" id="SSF55957">
    <property type="entry name" value="Phosphoglucomutase, C-terminal domain"/>
    <property type="match status" value="1"/>
</dbReference>
<dbReference type="SUPFAM" id="SSF53738">
    <property type="entry name" value="Phosphoglucomutase, first 3 domains"/>
    <property type="match status" value="3"/>
</dbReference>
<dbReference type="Proteomes" id="UP000824156">
    <property type="component" value="Unassembled WGS sequence"/>
</dbReference>
<evidence type="ECO:0000313" key="12">
    <source>
        <dbReference type="EMBL" id="HIX54105.1"/>
    </source>
</evidence>
<feature type="domain" description="Alpha-D-phosphohexomutase alpha/beta/alpha" evidence="10">
    <location>
        <begin position="169"/>
        <end position="262"/>
    </location>
</feature>
<dbReference type="EMBL" id="DXEZ01000106">
    <property type="protein sequence ID" value="HIX54105.1"/>
    <property type="molecule type" value="Genomic_DNA"/>
</dbReference>
<dbReference type="InterPro" id="IPR005841">
    <property type="entry name" value="Alpha-D-phosphohexomutase_SF"/>
</dbReference>
<evidence type="ECO:0000256" key="3">
    <source>
        <dbReference type="ARBA" id="ARBA00022553"/>
    </source>
</evidence>
<evidence type="ECO:0000256" key="7">
    <source>
        <dbReference type="RuleBase" id="RU004326"/>
    </source>
</evidence>
<evidence type="ECO:0000259" key="9">
    <source>
        <dbReference type="Pfam" id="PF02878"/>
    </source>
</evidence>
<comment type="similarity">
    <text evidence="2 7">Belongs to the phosphohexose mutase family.</text>
</comment>
<dbReference type="InterPro" id="IPR016055">
    <property type="entry name" value="A-D-PHexomutase_a/b/a-I/II/III"/>
</dbReference>